<feature type="chain" id="PRO_5028443891" evidence="6">
    <location>
        <begin position="25"/>
        <end position="300"/>
    </location>
</feature>
<dbReference type="InterPro" id="IPR038765">
    <property type="entry name" value="Papain-like_cys_pep_sf"/>
</dbReference>
<keyword evidence="3" id="KW-0378">Hydrolase</keyword>
<proteinExistence type="inferred from homology"/>
<dbReference type="AlphaFoldDB" id="A0A7C3Z352"/>
<comment type="caution">
    <text evidence="8">The sequence shown here is derived from an EMBL/GenBank/DDBJ whole genome shotgun (WGS) entry which is preliminary data.</text>
</comment>
<dbReference type="PANTHER" id="PTHR47053">
    <property type="entry name" value="MUREIN DD-ENDOPEPTIDASE MEPH-RELATED"/>
    <property type="match status" value="1"/>
</dbReference>
<dbReference type="EMBL" id="DTMF01000337">
    <property type="protein sequence ID" value="HGF35487.1"/>
    <property type="molecule type" value="Genomic_DNA"/>
</dbReference>
<evidence type="ECO:0000256" key="2">
    <source>
        <dbReference type="ARBA" id="ARBA00022670"/>
    </source>
</evidence>
<dbReference type="PANTHER" id="PTHR47053:SF1">
    <property type="entry name" value="MUREIN DD-ENDOPEPTIDASE MEPH-RELATED"/>
    <property type="match status" value="1"/>
</dbReference>
<accession>A0A7C3Z352</accession>
<dbReference type="PROSITE" id="PS51935">
    <property type="entry name" value="NLPC_P60"/>
    <property type="match status" value="1"/>
</dbReference>
<dbReference type="InterPro" id="IPR051202">
    <property type="entry name" value="Peptidase_C40"/>
</dbReference>
<evidence type="ECO:0000256" key="4">
    <source>
        <dbReference type="ARBA" id="ARBA00022807"/>
    </source>
</evidence>
<dbReference type="Gene3D" id="3.90.1720.10">
    <property type="entry name" value="endopeptidase domain like (from Nostoc punctiforme)"/>
    <property type="match status" value="1"/>
</dbReference>
<keyword evidence="2" id="KW-0645">Protease</keyword>
<gene>
    <name evidence="8" type="ORF">ENW96_14095</name>
</gene>
<protein>
    <submittedName>
        <fullName evidence="8">NlpC/P60 family protein</fullName>
    </submittedName>
</protein>
<keyword evidence="4" id="KW-0788">Thiol protease</keyword>
<dbReference type="InterPro" id="IPR000064">
    <property type="entry name" value="NLP_P60_dom"/>
</dbReference>
<comment type="similarity">
    <text evidence="1">Belongs to the peptidase C40 family.</text>
</comment>
<reference evidence="8" key="1">
    <citation type="journal article" date="2020" name="mSystems">
        <title>Genome- and Community-Level Interaction Insights into Carbon Utilization and Element Cycling Functions of Hydrothermarchaeota in Hydrothermal Sediment.</title>
        <authorList>
            <person name="Zhou Z."/>
            <person name="Liu Y."/>
            <person name="Xu W."/>
            <person name="Pan J."/>
            <person name="Luo Z.H."/>
            <person name="Li M."/>
        </authorList>
    </citation>
    <scope>NUCLEOTIDE SEQUENCE [LARGE SCALE GENOMIC DNA]</scope>
    <source>
        <strain evidence="8">SpSt-897</strain>
    </source>
</reference>
<feature type="domain" description="NlpC/P60" evidence="7">
    <location>
        <begin position="166"/>
        <end position="294"/>
    </location>
</feature>
<dbReference type="GO" id="GO:0008234">
    <property type="term" value="F:cysteine-type peptidase activity"/>
    <property type="evidence" value="ECO:0007669"/>
    <property type="project" value="UniProtKB-KW"/>
</dbReference>
<evidence type="ECO:0000259" key="7">
    <source>
        <dbReference type="PROSITE" id="PS51935"/>
    </source>
</evidence>
<feature type="compositionally biased region" description="Low complexity" evidence="5">
    <location>
        <begin position="42"/>
        <end position="64"/>
    </location>
</feature>
<feature type="signal peptide" evidence="6">
    <location>
        <begin position="1"/>
        <end position="24"/>
    </location>
</feature>
<dbReference type="SUPFAM" id="SSF54001">
    <property type="entry name" value="Cysteine proteinases"/>
    <property type="match status" value="1"/>
</dbReference>
<dbReference type="GO" id="GO:0006508">
    <property type="term" value="P:proteolysis"/>
    <property type="evidence" value="ECO:0007669"/>
    <property type="project" value="UniProtKB-KW"/>
</dbReference>
<evidence type="ECO:0000256" key="1">
    <source>
        <dbReference type="ARBA" id="ARBA00007074"/>
    </source>
</evidence>
<evidence type="ECO:0000256" key="6">
    <source>
        <dbReference type="SAM" id="SignalP"/>
    </source>
</evidence>
<name>A0A7C3Z352_9BACT</name>
<dbReference type="Pfam" id="PF00877">
    <property type="entry name" value="NLPC_P60"/>
    <property type="match status" value="1"/>
</dbReference>
<evidence type="ECO:0000256" key="5">
    <source>
        <dbReference type="SAM" id="MobiDB-lite"/>
    </source>
</evidence>
<feature type="region of interest" description="Disordered" evidence="5">
    <location>
        <begin position="132"/>
        <end position="151"/>
    </location>
</feature>
<organism evidence="8">
    <name type="scientific">Desulfobacca acetoxidans</name>
    <dbReference type="NCBI Taxonomy" id="60893"/>
    <lineage>
        <taxon>Bacteria</taxon>
        <taxon>Pseudomonadati</taxon>
        <taxon>Thermodesulfobacteriota</taxon>
        <taxon>Desulfobaccia</taxon>
        <taxon>Desulfobaccales</taxon>
        <taxon>Desulfobaccaceae</taxon>
        <taxon>Desulfobacca</taxon>
    </lineage>
</organism>
<evidence type="ECO:0000313" key="8">
    <source>
        <dbReference type="EMBL" id="HGF35487.1"/>
    </source>
</evidence>
<evidence type="ECO:0000256" key="3">
    <source>
        <dbReference type="ARBA" id="ARBA00022801"/>
    </source>
</evidence>
<sequence>MAKKIILCLGLTLAILLAPQITQAVPTKGVNKKTSLTRKSSKSSSKSYQSSKSSRRSAYSAKRSYSSRKSRSYSEDEGDDNEDFVPTYYKPYKSARTYDSSPSYSSTPYSAGILDSRPLMKVTPQRDGRFLLEPLAPKPKTGPTSKLDDNKNLASGGRGYNLYEPWNFRDLVLAMAKGYYGTPYRYGASLEYGNATDCSGFVQYIYKGFKIDLPRSSSEQAQVGKSVTQTLDFSKLVPGDILFFSRGGRHVGHAGIYLGEGKMIHASTYRTGVIITDLRDGHYQDRFVVAKRVFEVSYLK</sequence>
<keyword evidence="6" id="KW-0732">Signal</keyword>
<feature type="region of interest" description="Disordered" evidence="5">
    <location>
        <begin position="28"/>
        <end position="86"/>
    </location>
</feature>